<organism evidence="2 3">
    <name type="scientific">Corallococcus macrosporus DSM 14697</name>
    <dbReference type="NCBI Taxonomy" id="1189310"/>
    <lineage>
        <taxon>Bacteria</taxon>
        <taxon>Pseudomonadati</taxon>
        <taxon>Myxococcota</taxon>
        <taxon>Myxococcia</taxon>
        <taxon>Myxococcales</taxon>
        <taxon>Cystobacterineae</taxon>
        <taxon>Myxococcaceae</taxon>
        <taxon>Corallococcus</taxon>
    </lineage>
</organism>
<accession>A0A250JM96</accession>
<feature type="chain" id="PRO_5012242078" evidence="1">
    <location>
        <begin position="27"/>
        <end position="181"/>
    </location>
</feature>
<dbReference type="KEGG" id="mmas:MYMAC_000365"/>
<gene>
    <name evidence="2" type="ORF">MYMAC_000365</name>
</gene>
<evidence type="ECO:0000313" key="3">
    <source>
        <dbReference type="Proteomes" id="UP000217343"/>
    </source>
</evidence>
<dbReference type="AlphaFoldDB" id="A0A250JM96"/>
<dbReference type="EMBL" id="CP022203">
    <property type="protein sequence ID" value="ATB44788.1"/>
    <property type="molecule type" value="Genomic_DNA"/>
</dbReference>
<dbReference type="RefSeq" id="WP_013936480.1">
    <property type="nucleotide sequence ID" value="NZ_CP022203.1"/>
</dbReference>
<dbReference type="Proteomes" id="UP000217343">
    <property type="component" value="Chromosome"/>
</dbReference>
<reference evidence="2 3" key="1">
    <citation type="submission" date="2017-06" db="EMBL/GenBank/DDBJ databases">
        <title>Sequencing and comparative analysis of myxobacterial genomes.</title>
        <authorList>
            <person name="Rupp O."/>
            <person name="Goesmann A."/>
            <person name="Sogaard-Andersen L."/>
        </authorList>
    </citation>
    <scope>NUCLEOTIDE SEQUENCE [LARGE SCALE GENOMIC DNA]</scope>
    <source>
        <strain evidence="2 3">DSM 14697</strain>
    </source>
</reference>
<dbReference type="OrthoDB" id="5509161at2"/>
<evidence type="ECO:0000256" key="1">
    <source>
        <dbReference type="SAM" id="SignalP"/>
    </source>
</evidence>
<protein>
    <submittedName>
        <fullName evidence="2">Uncharacterized protein</fullName>
    </submittedName>
</protein>
<name>A0A250JM96_9BACT</name>
<feature type="signal peptide" evidence="1">
    <location>
        <begin position="1"/>
        <end position="26"/>
    </location>
</feature>
<keyword evidence="3" id="KW-1185">Reference proteome</keyword>
<evidence type="ECO:0000313" key="2">
    <source>
        <dbReference type="EMBL" id="ATB44788.1"/>
    </source>
</evidence>
<proteinExistence type="predicted"/>
<keyword evidence="1" id="KW-0732">Signal</keyword>
<sequence>MKRMLMPLRRSVVVLGVVLGAGVAMAAPKQDAINLKIAFQSFNLEMTPEAVTGADFQVARSPGALTGRGLKGNFTLALKDGRVEGAVGGAPVNLTVTKEGDAIVAKGGFGGRPVNLKLSPSELTLYVRDCTYRLKAEQSNRFYTGRRSCDRAMTPGSEIWLPDEFLAASPEEKAAILFLAL</sequence>